<feature type="region of interest" description="Disordered" evidence="1">
    <location>
        <begin position="1"/>
        <end position="76"/>
    </location>
</feature>
<feature type="compositionally biased region" description="Basic and acidic residues" evidence="1">
    <location>
        <begin position="30"/>
        <end position="46"/>
    </location>
</feature>
<dbReference type="HOGENOM" id="CLU_2291989_0_0_1"/>
<dbReference type="InParanoid" id="H0ETM1"/>
<feature type="compositionally biased region" description="Basic residues" evidence="1">
    <location>
        <begin position="1"/>
        <end position="10"/>
    </location>
</feature>
<name>H0ETM1_GLAL7</name>
<reference evidence="2 3" key="1">
    <citation type="journal article" date="2012" name="Eukaryot. Cell">
        <title>Genome sequence of the fungus Glarea lozoyensis: the first genome sequence of a species from the Helotiaceae family.</title>
        <authorList>
            <person name="Youssar L."/>
            <person name="Gruening B.A."/>
            <person name="Erxleben A."/>
            <person name="Guenther S."/>
            <person name="Huettel W."/>
        </authorList>
    </citation>
    <scope>NUCLEOTIDE SEQUENCE [LARGE SCALE GENOMIC DNA]</scope>
    <source>
        <strain evidence="3">ATCC 74030 / MF5533</strain>
    </source>
</reference>
<gene>
    <name evidence="2" type="ORF">M7I_6085</name>
</gene>
<keyword evidence="3" id="KW-1185">Reference proteome</keyword>
<sequence length="101" mass="11325">MATRANKRKAHEPFEDPSKKLCVEAPVHTPPKEDNVENEAEDKSDVGDDNSSEGGIGTETPLTPFSPASTPAPFFDWHETPETYRFTQGIRQIQMLRLSRL</sequence>
<evidence type="ECO:0000256" key="1">
    <source>
        <dbReference type="SAM" id="MobiDB-lite"/>
    </source>
</evidence>
<organism evidence="2 3">
    <name type="scientific">Glarea lozoyensis (strain ATCC 74030 / MF5533)</name>
    <dbReference type="NCBI Taxonomy" id="1104152"/>
    <lineage>
        <taxon>Eukaryota</taxon>
        <taxon>Fungi</taxon>
        <taxon>Dikarya</taxon>
        <taxon>Ascomycota</taxon>
        <taxon>Pezizomycotina</taxon>
        <taxon>Leotiomycetes</taxon>
        <taxon>Helotiales</taxon>
        <taxon>Helotiaceae</taxon>
        <taxon>Glarea</taxon>
    </lineage>
</organism>
<protein>
    <submittedName>
        <fullName evidence="2">Uncharacterized protein</fullName>
    </submittedName>
</protein>
<dbReference type="Proteomes" id="UP000005446">
    <property type="component" value="Unassembled WGS sequence"/>
</dbReference>
<accession>H0ETM1</accession>
<proteinExistence type="predicted"/>
<dbReference type="AlphaFoldDB" id="H0ETM1"/>
<feature type="compositionally biased region" description="Low complexity" evidence="1">
    <location>
        <begin position="60"/>
        <end position="75"/>
    </location>
</feature>
<comment type="caution">
    <text evidence="2">The sequence shown here is derived from an EMBL/GenBank/DDBJ whole genome shotgun (WGS) entry which is preliminary data.</text>
</comment>
<evidence type="ECO:0000313" key="3">
    <source>
        <dbReference type="Proteomes" id="UP000005446"/>
    </source>
</evidence>
<feature type="compositionally biased region" description="Basic and acidic residues" evidence="1">
    <location>
        <begin position="11"/>
        <end position="22"/>
    </location>
</feature>
<evidence type="ECO:0000313" key="2">
    <source>
        <dbReference type="EMBL" id="EHK98040.1"/>
    </source>
</evidence>
<dbReference type="EMBL" id="AGUE01000165">
    <property type="protein sequence ID" value="EHK98040.1"/>
    <property type="molecule type" value="Genomic_DNA"/>
</dbReference>